<keyword evidence="2" id="KW-1185">Reference proteome</keyword>
<dbReference type="GeneID" id="65406516"/>
<accession>A0A562J4J8</accession>
<name>A0A562J4J8_9BACI</name>
<dbReference type="AlphaFoldDB" id="A0A562J4J8"/>
<evidence type="ECO:0000313" key="1">
    <source>
        <dbReference type="EMBL" id="TWH78101.1"/>
    </source>
</evidence>
<sequence>MSINEAVMPNGAKIKGSIHDKLIVVKIDEDPKNWERPVFKSNKIMQHEKMMFFQHKLKYDLLAAQQAQGLGVFTNEVNVTITIRTRKSLNDFNLEYVLKAILDSCNKHIINDDRLIRNVQIDVLKARSRETIDVVEIMIEDAVNGIRLTVSSTLMIQEKQIAFPYDIGEQNHYSQQQVDYQAHLKYTLTQVLRQFQTQLQGRKFDCHLRFDTTNLKQDTDNMMLMYLPVIREILMPMKDQLLSIGLYKRDTQKTKNKCTIINLLIN</sequence>
<evidence type="ECO:0000313" key="2">
    <source>
        <dbReference type="Proteomes" id="UP000318667"/>
    </source>
</evidence>
<reference evidence="1 2" key="1">
    <citation type="journal article" date="2015" name="Stand. Genomic Sci.">
        <title>Genomic Encyclopedia of Bacterial and Archaeal Type Strains, Phase III: the genomes of soil and plant-associated and newly described type strains.</title>
        <authorList>
            <person name="Whitman W.B."/>
            <person name="Woyke T."/>
            <person name="Klenk H.P."/>
            <person name="Zhou Y."/>
            <person name="Lilburn T.G."/>
            <person name="Beck B.J."/>
            <person name="De Vos P."/>
            <person name="Vandamme P."/>
            <person name="Eisen J.A."/>
            <person name="Garrity G."/>
            <person name="Hugenholtz P."/>
            <person name="Kyrpides N.C."/>
        </authorList>
    </citation>
    <scope>NUCLEOTIDE SEQUENCE [LARGE SCALE GENOMIC DNA]</scope>
    <source>
        <strain evidence="1 2">CGMCC 1.10115</strain>
    </source>
</reference>
<dbReference type="Proteomes" id="UP000318667">
    <property type="component" value="Unassembled WGS sequence"/>
</dbReference>
<dbReference type="RefSeq" id="WP_144546635.1">
    <property type="nucleotide sequence ID" value="NZ_CBCSDC010000038.1"/>
</dbReference>
<comment type="caution">
    <text evidence="1">The sequence shown here is derived from an EMBL/GenBank/DDBJ whole genome shotgun (WGS) entry which is preliminary data.</text>
</comment>
<gene>
    <name evidence="1" type="ORF">IQ19_05455</name>
</gene>
<organism evidence="1 2">
    <name type="scientific">Cytobacillus oceanisediminis</name>
    <dbReference type="NCBI Taxonomy" id="665099"/>
    <lineage>
        <taxon>Bacteria</taxon>
        <taxon>Bacillati</taxon>
        <taxon>Bacillota</taxon>
        <taxon>Bacilli</taxon>
        <taxon>Bacillales</taxon>
        <taxon>Bacillaceae</taxon>
        <taxon>Cytobacillus</taxon>
    </lineage>
</organism>
<dbReference type="OrthoDB" id="2963966at2"/>
<protein>
    <submittedName>
        <fullName evidence="1">Uncharacterized protein</fullName>
    </submittedName>
</protein>
<dbReference type="EMBL" id="VLKI01000033">
    <property type="protein sequence ID" value="TWH78101.1"/>
    <property type="molecule type" value="Genomic_DNA"/>
</dbReference>
<proteinExistence type="predicted"/>